<feature type="transmembrane region" description="Helical" evidence="1">
    <location>
        <begin position="82"/>
        <end position="99"/>
    </location>
</feature>
<comment type="caution">
    <text evidence="3">The sequence shown here is derived from an EMBL/GenBank/DDBJ whole genome shotgun (WGS) entry which is preliminary data.</text>
</comment>
<evidence type="ECO:0000313" key="3">
    <source>
        <dbReference type="EMBL" id="KPM49379.1"/>
    </source>
</evidence>
<keyword evidence="4" id="KW-1185">Reference proteome</keyword>
<dbReference type="InterPro" id="IPR036938">
    <property type="entry name" value="PAP2/HPO_sf"/>
</dbReference>
<evidence type="ECO:0000256" key="1">
    <source>
        <dbReference type="SAM" id="Phobius"/>
    </source>
</evidence>
<dbReference type="STRING" id="1605367.AFM12_01810"/>
<proteinExistence type="predicted"/>
<dbReference type="RefSeq" id="WP_055143567.1">
    <property type="nucleotide sequence ID" value="NZ_JXSZ01000005.1"/>
</dbReference>
<feature type="domain" description="Phosphatidic acid phosphatase type 2/haloperoxidase" evidence="2">
    <location>
        <begin position="129"/>
        <end position="191"/>
    </location>
</feature>
<gene>
    <name evidence="3" type="ORF">AFM12_01810</name>
</gene>
<evidence type="ECO:0000259" key="2">
    <source>
        <dbReference type="Pfam" id="PF01569"/>
    </source>
</evidence>
<dbReference type="CDD" id="cd01610">
    <property type="entry name" value="PAP2_like"/>
    <property type="match status" value="1"/>
</dbReference>
<name>A0A0P7BWR1_9BACT</name>
<protein>
    <recommendedName>
        <fullName evidence="2">Phosphatidic acid phosphatase type 2/haloperoxidase domain-containing protein</fullName>
    </recommendedName>
</protein>
<feature type="transmembrane region" description="Helical" evidence="1">
    <location>
        <begin position="43"/>
        <end position="61"/>
    </location>
</feature>
<feature type="transmembrane region" description="Helical" evidence="1">
    <location>
        <begin position="135"/>
        <end position="164"/>
    </location>
</feature>
<dbReference type="InterPro" id="IPR000326">
    <property type="entry name" value="PAP2/HPO"/>
</dbReference>
<keyword evidence="1" id="KW-0472">Membrane</keyword>
<dbReference type="OrthoDB" id="966117at2"/>
<feature type="transmembrane region" description="Helical" evidence="1">
    <location>
        <begin position="105"/>
        <end position="123"/>
    </location>
</feature>
<dbReference type="EMBL" id="LGTQ01000005">
    <property type="protein sequence ID" value="KPM49379.1"/>
    <property type="molecule type" value="Genomic_DNA"/>
</dbReference>
<reference evidence="3 4" key="1">
    <citation type="submission" date="2015-07" db="EMBL/GenBank/DDBJ databases">
        <title>The draft genome sequence of Leadbetterella sp. JN14-9.</title>
        <authorList>
            <person name="Liu Y."/>
            <person name="Du J."/>
            <person name="Shao Z."/>
        </authorList>
    </citation>
    <scope>NUCLEOTIDE SEQUENCE [LARGE SCALE GENOMIC DNA]</scope>
    <source>
        <strain evidence="3 4">JN14-9</strain>
    </source>
</reference>
<evidence type="ECO:0000313" key="4">
    <source>
        <dbReference type="Proteomes" id="UP000050454"/>
    </source>
</evidence>
<dbReference type="Proteomes" id="UP000050454">
    <property type="component" value="Unassembled WGS sequence"/>
</dbReference>
<feature type="transmembrane region" description="Helical" evidence="1">
    <location>
        <begin position="12"/>
        <end position="31"/>
    </location>
</feature>
<dbReference type="AlphaFoldDB" id="A0A0P7BWR1"/>
<sequence length="194" mass="21969">MPPKILRTLSNIVSTVGHPVLLVSVFVILVNFKEFGKEKAIELTLTALGVFVVPVVLYILYKMKKGDYHNFDVSERKKRNSLYPVIIVLQLILVGYLYFQDYSWMVKSGVWASMVLTIGGFIINQKLKVSMHTTVSFFIAILLVSVENTYAFSMLFFAMAIAYSRVQLGRHTFPEIVVGTLLGLFSGFVFHFIV</sequence>
<dbReference type="Pfam" id="PF01569">
    <property type="entry name" value="PAP2"/>
    <property type="match status" value="1"/>
</dbReference>
<dbReference type="Gene3D" id="1.20.144.10">
    <property type="entry name" value="Phosphatidic acid phosphatase type 2/haloperoxidase"/>
    <property type="match status" value="1"/>
</dbReference>
<keyword evidence="1" id="KW-0812">Transmembrane</keyword>
<feature type="transmembrane region" description="Helical" evidence="1">
    <location>
        <begin position="176"/>
        <end position="193"/>
    </location>
</feature>
<dbReference type="SUPFAM" id="SSF48317">
    <property type="entry name" value="Acid phosphatase/Vanadium-dependent haloperoxidase"/>
    <property type="match status" value="1"/>
</dbReference>
<keyword evidence="1" id="KW-1133">Transmembrane helix</keyword>
<organism evidence="3 4">
    <name type="scientific">Jiulongibacter sediminis</name>
    <dbReference type="NCBI Taxonomy" id="1605367"/>
    <lineage>
        <taxon>Bacteria</taxon>
        <taxon>Pseudomonadati</taxon>
        <taxon>Bacteroidota</taxon>
        <taxon>Cytophagia</taxon>
        <taxon>Cytophagales</taxon>
        <taxon>Leadbetterellaceae</taxon>
        <taxon>Jiulongibacter</taxon>
    </lineage>
</organism>
<accession>A0A0P7BWR1</accession>